<sequence>MTRLTGSAHHPCMARDETTSGQASAPDGARSGPPRPATAVAAQLEAAVFALIDRRGPGKTLDPTEVARAVGGMHPEGWGPLMQPLRRILAALAKDGRIVIYRKGKPIDPGDIRGIYRIGRAPPP</sequence>
<evidence type="ECO:0000313" key="2">
    <source>
        <dbReference type="EMBL" id="GGC57803.1"/>
    </source>
</evidence>
<feature type="region of interest" description="Disordered" evidence="1">
    <location>
        <begin position="1"/>
        <end position="37"/>
    </location>
</feature>
<reference evidence="2" key="1">
    <citation type="journal article" date="2014" name="Int. J. Syst. Evol. Microbiol.">
        <title>Complete genome sequence of Corynebacterium casei LMG S-19264T (=DSM 44701T), isolated from a smear-ripened cheese.</title>
        <authorList>
            <consortium name="US DOE Joint Genome Institute (JGI-PGF)"/>
            <person name="Walter F."/>
            <person name="Albersmeier A."/>
            <person name="Kalinowski J."/>
            <person name="Ruckert C."/>
        </authorList>
    </citation>
    <scope>NUCLEOTIDE SEQUENCE</scope>
    <source>
        <strain evidence="2">CGMCC 1.12919</strain>
    </source>
</reference>
<dbReference type="EMBL" id="BMGG01000002">
    <property type="protein sequence ID" value="GGC57803.1"/>
    <property type="molecule type" value="Genomic_DNA"/>
</dbReference>
<dbReference type="Proteomes" id="UP000637002">
    <property type="component" value="Unassembled WGS sequence"/>
</dbReference>
<dbReference type="Pfam" id="PF11625">
    <property type="entry name" value="DUF3253"/>
    <property type="match status" value="1"/>
</dbReference>
<dbReference type="SUPFAM" id="SSF46785">
    <property type="entry name" value="Winged helix' DNA-binding domain"/>
    <property type="match status" value="1"/>
</dbReference>
<proteinExistence type="predicted"/>
<gene>
    <name evidence="2" type="ORF">GCM10010994_15990</name>
</gene>
<dbReference type="AlphaFoldDB" id="A0A916U3Y6"/>
<comment type="caution">
    <text evidence="2">The sequence shown here is derived from an EMBL/GenBank/DDBJ whole genome shotgun (WGS) entry which is preliminary data.</text>
</comment>
<evidence type="ECO:0008006" key="4">
    <source>
        <dbReference type="Google" id="ProtNLM"/>
    </source>
</evidence>
<accession>A0A916U3Y6</accession>
<organism evidence="2 3">
    <name type="scientific">Chelatococcus reniformis</name>
    <dbReference type="NCBI Taxonomy" id="1494448"/>
    <lineage>
        <taxon>Bacteria</taxon>
        <taxon>Pseudomonadati</taxon>
        <taxon>Pseudomonadota</taxon>
        <taxon>Alphaproteobacteria</taxon>
        <taxon>Hyphomicrobiales</taxon>
        <taxon>Chelatococcaceae</taxon>
        <taxon>Chelatococcus</taxon>
    </lineage>
</organism>
<protein>
    <recommendedName>
        <fullName evidence="4">DUF3253 domain-containing protein</fullName>
    </recommendedName>
</protein>
<dbReference type="InterPro" id="IPR036390">
    <property type="entry name" value="WH_DNA-bd_sf"/>
</dbReference>
<reference evidence="2" key="2">
    <citation type="submission" date="2020-09" db="EMBL/GenBank/DDBJ databases">
        <authorList>
            <person name="Sun Q."/>
            <person name="Zhou Y."/>
        </authorList>
    </citation>
    <scope>NUCLEOTIDE SEQUENCE</scope>
    <source>
        <strain evidence="2">CGMCC 1.12919</strain>
    </source>
</reference>
<dbReference type="Gene3D" id="1.10.10.10">
    <property type="entry name" value="Winged helix-like DNA-binding domain superfamily/Winged helix DNA-binding domain"/>
    <property type="match status" value="1"/>
</dbReference>
<name>A0A916U3Y6_9HYPH</name>
<evidence type="ECO:0000313" key="3">
    <source>
        <dbReference type="Proteomes" id="UP000637002"/>
    </source>
</evidence>
<keyword evidence="3" id="KW-1185">Reference proteome</keyword>
<dbReference type="InterPro" id="IPR021660">
    <property type="entry name" value="DUF3253"/>
</dbReference>
<dbReference type="InterPro" id="IPR036388">
    <property type="entry name" value="WH-like_DNA-bd_sf"/>
</dbReference>
<evidence type="ECO:0000256" key="1">
    <source>
        <dbReference type="SAM" id="MobiDB-lite"/>
    </source>
</evidence>